<feature type="transmembrane region" description="Helical" evidence="6">
    <location>
        <begin position="173"/>
        <end position="196"/>
    </location>
</feature>
<dbReference type="Proteomes" id="UP000800092">
    <property type="component" value="Unassembled WGS sequence"/>
</dbReference>
<feature type="transmembrane region" description="Helical" evidence="6">
    <location>
        <begin position="357"/>
        <end position="375"/>
    </location>
</feature>
<feature type="transmembrane region" description="Helical" evidence="6">
    <location>
        <begin position="140"/>
        <end position="161"/>
    </location>
</feature>
<feature type="transmembrane region" description="Helical" evidence="6">
    <location>
        <begin position="202"/>
        <end position="224"/>
    </location>
</feature>
<reference evidence="8" key="1">
    <citation type="journal article" date="2020" name="Stud. Mycol.">
        <title>101 Dothideomycetes genomes: a test case for predicting lifestyles and emergence of pathogens.</title>
        <authorList>
            <person name="Haridas S."/>
            <person name="Albert R."/>
            <person name="Binder M."/>
            <person name="Bloem J."/>
            <person name="Labutti K."/>
            <person name="Salamov A."/>
            <person name="Andreopoulos B."/>
            <person name="Baker S."/>
            <person name="Barry K."/>
            <person name="Bills G."/>
            <person name="Bluhm B."/>
            <person name="Cannon C."/>
            <person name="Castanera R."/>
            <person name="Culley D."/>
            <person name="Daum C."/>
            <person name="Ezra D."/>
            <person name="Gonzalez J."/>
            <person name="Henrissat B."/>
            <person name="Kuo A."/>
            <person name="Liang C."/>
            <person name="Lipzen A."/>
            <person name="Lutzoni F."/>
            <person name="Magnuson J."/>
            <person name="Mondo S."/>
            <person name="Nolan M."/>
            <person name="Ohm R."/>
            <person name="Pangilinan J."/>
            <person name="Park H.-J."/>
            <person name="Ramirez L."/>
            <person name="Alfaro M."/>
            <person name="Sun H."/>
            <person name="Tritt A."/>
            <person name="Yoshinaga Y."/>
            <person name="Zwiers L.-H."/>
            <person name="Turgeon B."/>
            <person name="Goodwin S."/>
            <person name="Spatafora J."/>
            <person name="Crous P."/>
            <person name="Grigoriev I."/>
        </authorList>
    </citation>
    <scope>NUCLEOTIDE SEQUENCE</scope>
    <source>
        <strain evidence="8">Tuck. ex Michener</strain>
    </source>
</reference>
<feature type="transmembrane region" description="Helical" evidence="6">
    <location>
        <begin position="275"/>
        <end position="296"/>
    </location>
</feature>
<dbReference type="Gene3D" id="1.20.1250.20">
    <property type="entry name" value="MFS general substrate transporter like domains"/>
    <property type="match status" value="1"/>
</dbReference>
<evidence type="ECO:0000256" key="1">
    <source>
        <dbReference type="ARBA" id="ARBA00004141"/>
    </source>
</evidence>
<evidence type="ECO:0000313" key="9">
    <source>
        <dbReference type="Proteomes" id="UP000800092"/>
    </source>
</evidence>
<feature type="transmembrane region" description="Helical" evidence="6">
    <location>
        <begin position="380"/>
        <end position="400"/>
    </location>
</feature>
<feature type="domain" description="Major facilitator superfamily (MFS) profile" evidence="7">
    <location>
        <begin position="49"/>
        <end position="516"/>
    </location>
</feature>
<feature type="transmembrane region" description="Helical" evidence="6">
    <location>
        <begin position="84"/>
        <end position="103"/>
    </location>
</feature>
<evidence type="ECO:0000256" key="6">
    <source>
        <dbReference type="SAM" id="Phobius"/>
    </source>
</evidence>
<keyword evidence="4 6" id="KW-0472">Membrane</keyword>
<dbReference type="GO" id="GO:0022857">
    <property type="term" value="F:transmembrane transporter activity"/>
    <property type="evidence" value="ECO:0007669"/>
    <property type="project" value="InterPro"/>
</dbReference>
<feature type="compositionally biased region" description="Polar residues" evidence="5">
    <location>
        <begin position="27"/>
        <end position="39"/>
    </location>
</feature>
<dbReference type="InterPro" id="IPR020846">
    <property type="entry name" value="MFS_dom"/>
</dbReference>
<evidence type="ECO:0000256" key="4">
    <source>
        <dbReference type="ARBA" id="ARBA00023136"/>
    </source>
</evidence>
<feature type="transmembrane region" description="Helical" evidence="6">
    <location>
        <begin position="115"/>
        <end position="134"/>
    </location>
</feature>
<dbReference type="PROSITE" id="PS50850">
    <property type="entry name" value="MFS"/>
    <property type="match status" value="1"/>
</dbReference>
<protein>
    <submittedName>
        <fullName evidence="8">Aminotriazole resistance protein</fullName>
    </submittedName>
</protein>
<feature type="transmembrane region" description="Helical" evidence="6">
    <location>
        <begin position="317"/>
        <end position="337"/>
    </location>
</feature>
<dbReference type="Pfam" id="PF07690">
    <property type="entry name" value="MFS_1"/>
    <property type="match status" value="1"/>
</dbReference>
<dbReference type="InterPro" id="IPR036259">
    <property type="entry name" value="MFS_trans_sf"/>
</dbReference>
<dbReference type="OrthoDB" id="2130629at2759"/>
<organism evidence="8 9">
    <name type="scientific">Viridothelium virens</name>
    <name type="common">Speckled blister lichen</name>
    <name type="synonym">Trypethelium virens</name>
    <dbReference type="NCBI Taxonomy" id="1048519"/>
    <lineage>
        <taxon>Eukaryota</taxon>
        <taxon>Fungi</taxon>
        <taxon>Dikarya</taxon>
        <taxon>Ascomycota</taxon>
        <taxon>Pezizomycotina</taxon>
        <taxon>Dothideomycetes</taxon>
        <taxon>Dothideomycetes incertae sedis</taxon>
        <taxon>Trypetheliales</taxon>
        <taxon>Trypetheliaceae</taxon>
        <taxon>Viridothelium</taxon>
    </lineage>
</organism>
<evidence type="ECO:0000256" key="5">
    <source>
        <dbReference type="SAM" id="MobiDB-lite"/>
    </source>
</evidence>
<comment type="subcellular location">
    <subcellularLocation>
        <location evidence="1">Membrane</location>
        <topology evidence="1">Multi-pass membrane protein</topology>
    </subcellularLocation>
</comment>
<dbReference type="AlphaFoldDB" id="A0A6A6HF76"/>
<evidence type="ECO:0000313" key="8">
    <source>
        <dbReference type="EMBL" id="KAF2236774.1"/>
    </source>
</evidence>
<evidence type="ECO:0000256" key="3">
    <source>
        <dbReference type="ARBA" id="ARBA00022989"/>
    </source>
</evidence>
<proteinExistence type="predicted"/>
<feature type="transmembrane region" description="Helical" evidence="6">
    <location>
        <begin position="406"/>
        <end position="432"/>
    </location>
</feature>
<dbReference type="PANTHER" id="PTHR42718">
    <property type="entry name" value="MAJOR FACILITATOR SUPERFAMILY MULTIDRUG TRANSPORTER MFSC"/>
    <property type="match status" value="1"/>
</dbReference>
<feature type="transmembrane region" description="Helical" evidence="6">
    <location>
        <begin position="245"/>
        <end position="263"/>
    </location>
</feature>
<dbReference type="EMBL" id="ML991783">
    <property type="protein sequence ID" value="KAF2236774.1"/>
    <property type="molecule type" value="Genomic_DNA"/>
</dbReference>
<feature type="transmembrane region" description="Helical" evidence="6">
    <location>
        <begin position="492"/>
        <end position="512"/>
    </location>
</feature>
<dbReference type="SUPFAM" id="SSF103473">
    <property type="entry name" value="MFS general substrate transporter"/>
    <property type="match status" value="1"/>
</dbReference>
<feature type="transmembrane region" description="Helical" evidence="6">
    <location>
        <begin position="444"/>
        <end position="472"/>
    </location>
</feature>
<sequence>MDPGGSTEKETAAVATFPLENDDKSSSQESFGSDTKKPSSMSLWHTVLIIFSLTTITVSNSLSLGLVTIGLPRIAEDLALSGNLLLWPATVNSLAAGCCQLLAGSVADIVGSRRVSLCGTFILGVFTLACGLAQTGIQLIIFRVLQGVGVSMVFPTSVSILTASFPHGKARTFGFSCLGFGIPLGFAVGLIFGGIFESTSVGWRLGFYLCAGAMILLFFVNCFFLPPDRLVKPVTLTRLQKEVDWVGVAISTTSLALLSYVFSVMTGSLASVRSALNATLLSISLVLIPAFIWWMHFQEKRGKPALIPNSLWKNARFSFICIIVFLSWAVLNSMEWFFSLFFQQVQNLSALQSGPRFLPNLVVGIIANVLTGLLVHRMSVVYLVVLSSSLAAISPLLMAIINPAWTFWYCAFWAMLLLPASVDVIYTVANLIVTDVFPENTQALAGAVFNTIAQFGTSVGIAVMAVIASAVTQKSAIQNKNSPDALMEGYRATFWACFAFSVMVVLLSGWGLRGTSKVGVARS</sequence>
<keyword evidence="9" id="KW-1185">Reference proteome</keyword>
<evidence type="ECO:0000256" key="2">
    <source>
        <dbReference type="ARBA" id="ARBA00022692"/>
    </source>
</evidence>
<keyword evidence="3 6" id="KW-1133">Transmembrane helix</keyword>
<dbReference type="Gene3D" id="1.20.1720.10">
    <property type="entry name" value="Multidrug resistance protein D"/>
    <property type="match status" value="1"/>
</dbReference>
<dbReference type="PANTHER" id="PTHR42718:SF27">
    <property type="entry name" value="TRANSPORTER, PUTATIVE-RELATED"/>
    <property type="match status" value="1"/>
</dbReference>
<name>A0A6A6HF76_VIRVR</name>
<dbReference type="GO" id="GO:0016020">
    <property type="term" value="C:membrane"/>
    <property type="evidence" value="ECO:0007669"/>
    <property type="project" value="UniProtKB-SubCell"/>
</dbReference>
<accession>A0A6A6HF76</accession>
<evidence type="ECO:0000259" key="7">
    <source>
        <dbReference type="PROSITE" id="PS50850"/>
    </source>
</evidence>
<gene>
    <name evidence="8" type="ORF">EV356DRAFT_512534</name>
</gene>
<dbReference type="InterPro" id="IPR011701">
    <property type="entry name" value="MFS"/>
</dbReference>
<feature type="transmembrane region" description="Helical" evidence="6">
    <location>
        <begin position="43"/>
        <end position="64"/>
    </location>
</feature>
<keyword evidence="2 6" id="KW-0812">Transmembrane</keyword>
<feature type="region of interest" description="Disordered" evidence="5">
    <location>
        <begin position="1"/>
        <end position="39"/>
    </location>
</feature>